<dbReference type="InterPro" id="IPR052149">
    <property type="entry name" value="17-beta-HSD3-like"/>
</dbReference>
<evidence type="ECO:0000256" key="3">
    <source>
        <dbReference type="ARBA" id="ARBA00023002"/>
    </source>
</evidence>
<dbReference type="InterPro" id="IPR002347">
    <property type="entry name" value="SDR_fam"/>
</dbReference>
<dbReference type="PROSITE" id="PS00061">
    <property type="entry name" value="ADH_SHORT"/>
    <property type="match status" value="1"/>
</dbReference>
<evidence type="ECO:0000256" key="5">
    <source>
        <dbReference type="ARBA" id="ARBA00038261"/>
    </source>
</evidence>
<dbReference type="Gene3D" id="3.40.50.720">
    <property type="entry name" value="NAD(P)-binding Rossmann-like Domain"/>
    <property type="match status" value="1"/>
</dbReference>
<dbReference type="SUPFAM" id="SSF51735">
    <property type="entry name" value="NAD(P)-binding Rossmann-fold domains"/>
    <property type="match status" value="1"/>
</dbReference>
<dbReference type="EMBL" id="FZQP02006992">
    <property type="protein sequence ID" value="VVD05595.1"/>
    <property type="molecule type" value="Genomic_DNA"/>
</dbReference>
<dbReference type="PRINTS" id="PR00081">
    <property type="entry name" value="GDHRDH"/>
</dbReference>
<evidence type="ECO:0000313" key="7">
    <source>
        <dbReference type="Proteomes" id="UP000324832"/>
    </source>
</evidence>
<dbReference type="AlphaFoldDB" id="A0A5E4R7K9"/>
<evidence type="ECO:0000256" key="1">
    <source>
        <dbReference type="ARBA" id="ARBA00004173"/>
    </source>
</evidence>
<dbReference type="PANTHER" id="PTHR44889">
    <property type="entry name" value="INACTIVE HYDROXYSTEROID DEHYDROGENASE-LIKE PROTEIN 1"/>
    <property type="match status" value="1"/>
</dbReference>
<keyword evidence="7" id="KW-1185">Reference proteome</keyword>
<comment type="similarity">
    <text evidence="5">Belongs to the short-chain dehydrogenases/reductases (SDR) family. 17-beta-HSD 3 subfamily.</text>
</comment>
<gene>
    <name evidence="6" type="ORF">LSINAPIS_LOCUS15093</name>
</gene>
<sequence>MPLCEMPTSKAMEMINVNVVAVTRMSRMLLPGMEARGRGAIVNVSSGSELQPHPMWAIYGASKVYVRNFTRAIRHEYAPKGIYVQHLSPLFVSTKMNNFSKKLLDGSLFVPDAETYARSAVNLLGRVQNTTGYWLHGIQYTFYKLAPEWARIKIGQLMLKDFRSEYMSNNVAKTK</sequence>
<evidence type="ECO:0000256" key="4">
    <source>
        <dbReference type="ARBA" id="ARBA00023128"/>
    </source>
</evidence>
<dbReference type="GO" id="GO:0016491">
    <property type="term" value="F:oxidoreductase activity"/>
    <property type="evidence" value="ECO:0007669"/>
    <property type="project" value="UniProtKB-KW"/>
</dbReference>
<evidence type="ECO:0000313" key="6">
    <source>
        <dbReference type="EMBL" id="VVD05595.1"/>
    </source>
</evidence>
<dbReference type="Pfam" id="PF00106">
    <property type="entry name" value="adh_short"/>
    <property type="match status" value="1"/>
</dbReference>
<organism evidence="6 7">
    <name type="scientific">Leptidea sinapis</name>
    <dbReference type="NCBI Taxonomy" id="189913"/>
    <lineage>
        <taxon>Eukaryota</taxon>
        <taxon>Metazoa</taxon>
        <taxon>Ecdysozoa</taxon>
        <taxon>Arthropoda</taxon>
        <taxon>Hexapoda</taxon>
        <taxon>Insecta</taxon>
        <taxon>Pterygota</taxon>
        <taxon>Neoptera</taxon>
        <taxon>Endopterygota</taxon>
        <taxon>Lepidoptera</taxon>
        <taxon>Glossata</taxon>
        <taxon>Ditrysia</taxon>
        <taxon>Papilionoidea</taxon>
        <taxon>Pieridae</taxon>
        <taxon>Dismorphiinae</taxon>
        <taxon>Leptidea</taxon>
    </lineage>
</organism>
<reference evidence="6 7" key="1">
    <citation type="submission" date="2017-07" db="EMBL/GenBank/DDBJ databases">
        <authorList>
            <person name="Talla V."/>
            <person name="Backstrom N."/>
        </authorList>
    </citation>
    <scope>NUCLEOTIDE SEQUENCE [LARGE SCALE GENOMIC DNA]</scope>
</reference>
<dbReference type="Proteomes" id="UP000324832">
    <property type="component" value="Unassembled WGS sequence"/>
</dbReference>
<keyword evidence="4" id="KW-0496">Mitochondrion</keyword>
<name>A0A5E4R7K9_9NEOP</name>
<comment type="subcellular location">
    <subcellularLocation>
        <location evidence="1">Mitochondrion</location>
    </subcellularLocation>
</comment>
<proteinExistence type="inferred from homology"/>
<dbReference type="InterPro" id="IPR020904">
    <property type="entry name" value="Sc_DH/Rdtase_CS"/>
</dbReference>
<accession>A0A5E4R7K9</accession>
<protein>
    <recommendedName>
        <fullName evidence="8">Inactive hydroxysteroid dehydrogenase-like protein 1</fullName>
    </recommendedName>
</protein>
<dbReference type="InterPro" id="IPR036291">
    <property type="entry name" value="NAD(P)-bd_dom_sf"/>
</dbReference>
<evidence type="ECO:0000256" key="2">
    <source>
        <dbReference type="ARBA" id="ARBA00022857"/>
    </source>
</evidence>
<keyword evidence="2" id="KW-0521">NADP</keyword>
<dbReference type="PANTHER" id="PTHR44889:SF1">
    <property type="entry name" value="INACTIVE HYDROXYSTEROID DEHYDROGENASE-LIKE PROTEIN 1"/>
    <property type="match status" value="1"/>
</dbReference>
<keyword evidence="3" id="KW-0560">Oxidoreductase</keyword>
<dbReference type="GO" id="GO:0005739">
    <property type="term" value="C:mitochondrion"/>
    <property type="evidence" value="ECO:0007669"/>
    <property type="project" value="UniProtKB-SubCell"/>
</dbReference>
<evidence type="ECO:0008006" key="8">
    <source>
        <dbReference type="Google" id="ProtNLM"/>
    </source>
</evidence>